<keyword evidence="2" id="KW-1185">Reference proteome</keyword>
<reference evidence="1 2" key="1">
    <citation type="submission" date="2019-07" db="EMBL/GenBank/DDBJ databases">
        <title>Serratia dokdonensis sp. nov., an elicitor of systemic resistance in Nicotiana Tabacum.</title>
        <authorList>
            <person name="Son J.-S."/>
            <person name="Hwang Y.-J."/>
            <person name="Lee S.-Y."/>
            <person name="Ghim S.-Y."/>
        </authorList>
    </citation>
    <scope>NUCLEOTIDE SEQUENCE [LARGE SCALE GENOMIC DNA]</scope>
    <source>
        <strain evidence="1 2">KUDC3025</strain>
    </source>
</reference>
<gene>
    <name evidence="1" type="ORF">FO014_23260</name>
</gene>
<dbReference type="EMBL" id="CP041764">
    <property type="protein sequence ID" value="QHA89669.1"/>
    <property type="molecule type" value="Genomic_DNA"/>
</dbReference>
<accession>A0ABX6GTP5</accession>
<sequence length="90" mass="10252">MTVVEMGRKNSARAGVRGYGENDWKIGLLLLRFHRSRAETIQLKDARIIRPSGWEAKQKTDGWRRFSQKESKCGANMRPCGEFVAQITAV</sequence>
<protein>
    <submittedName>
        <fullName evidence="1">Uncharacterized protein</fullName>
    </submittedName>
</protein>
<name>A0ABX6GTP5_9GAMM</name>
<dbReference type="Proteomes" id="UP000430368">
    <property type="component" value="Chromosome"/>
</dbReference>
<evidence type="ECO:0000313" key="1">
    <source>
        <dbReference type="EMBL" id="QHA89669.1"/>
    </source>
</evidence>
<evidence type="ECO:0000313" key="2">
    <source>
        <dbReference type="Proteomes" id="UP000430368"/>
    </source>
</evidence>
<proteinExistence type="predicted"/>
<organism evidence="1 2">
    <name type="scientific">Serratia rhizosphaerae</name>
    <dbReference type="NCBI Taxonomy" id="2597702"/>
    <lineage>
        <taxon>Bacteria</taxon>
        <taxon>Pseudomonadati</taxon>
        <taxon>Pseudomonadota</taxon>
        <taxon>Gammaproteobacteria</taxon>
        <taxon>Enterobacterales</taxon>
        <taxon>Yersiniaceae</taxon>
        <taxon>Serratia</taxon>
    </lineage>
</organism>
<dbReference type="RefSeq" id="WP_160031228.1">
    <property type="nucleotide sequence ID" value="NZ_CP041764.1"/>
</dbReference>